<dbReference type="EMBL" id="REGA01000002">
    <property type="protein sequence ID" value="RQG97102.1"/>
    <property type="molecule type" value="Genomic_DNA"/>
</dbReference>
<keyword evidence="2" id="KW-0378">Hydrolase</keyword>
<sequence length="242" mass="26943">MGVMLPTVVTPREDIRDSLSAFLERTDGEELLDSCSIDTELVETAVDVLSGGDMASRPLEADLAPTPRKTTVSKPTQLGFRGVLWGAMVPLFFFVALINALRFAWRFRYLSPMGRAAVMISELRKLTFVSNRNRRALYLRASMWPTATQVFPFLPGRAPVSEKMRGETRPLPEDWGTRAHLVRHRDGFYCRNCGTGGGPNGSAELHVDHQVPRSAGGSDEPENLRTLCRGCHEARHARVFDT</sequence>
<dbReference type="InterPro" id="IPR003615">
    <property type="entry name" value="HNH_nuc"/>
</dbReference>
<dbReference type="SMART" id="SM00507">
    <property type="entry name" value="HNHc"/>
    <property type="match status" value="1"/>
</dbReference>
<name>A0A3N6NE24_NATCH</name>
<dbReference type="GO" id="GO:0008270">
    <property type="term" value="F:zinc ion binding"/>
    <property type="evidence" value="ECO:0007669"/>
    <property type="project" value="InterPro"/>
</dbReference>
<dbReference type="AlphaFoldDB" id="A0A3N6NE24"/>
<keyword evidence="2" id="KW-0255">Endonuclease</keyword>
<dbReference type="Proteomes" id="UP000282323">
    <property type="component" value="Unassembled WGS sequence"/>
</dbReference>
<evidence type="ECO:0000313" key="3">
    <source>
        <dbReference type="Proteomes" id="UP000282323"/>
    </source>
</evidence>
<reference evidence="2 3" key="1">
    <citation type="submission" date="2018-10" db="EMBL/GenBank/DDBJ databases">
        <title>Natrarchaeobius chitinivorans gen. nov., sp. nov., and Natrarchaeobius haloalkaliphilus sp. nov., alkaliphilic, chitin-utilizing haloarchaea from hypersaline alkaline lakes.</title>
        <authorList>
            <person name="Sorokin D.Y."/>
            <person name="Elcheninov A.G."/>
            <person name="Kostrikina N.A."/>
            <person name="Bale N.J."/>
            <person name="Sinninghe Damste J.S."/>
            <person name="Khijniak T.V."/>
            <person name="Kublanov I.V."/>
            <person name="Toshchakov S.V."/>
        </authorList>
    </citation>
    <scope>NUCLEOTIDE SEQUENCE [LARGE SCALE GENOMIC DNA]</scope>
    <source>
        <strain evidence="2 3">AArcht4T</strain>
    </source>
</reference>
<comment type="caution">
    <text evidence="2">The sequence shown here is derived from an EMBL/GenBank/DDBJ whole genome shotgun (WGS) entry which is preliminary data.</text>
</comment>
<feature type="domain" description="HNH nuclease" evidence="1">
    <location>
        <begin position="177"/>
        <end position="233"/>
    </location>
</feature>
<accession>A0A3N6NE24</accession>
<dbReference type="Gene3D" id="1.10.30.50">
    <property type="match status" value="1"/>
</dbReference>
<keyword evidence="3" id="KW-1185">Reference proteome</keyword>
<dbReference type="InterPro" id="IPR002711">
    <property type="entry name" value="HNH"/>
</dbReference>
<gene>
    <name evidence="2" type="ORF">EA473_03240</name>
</gene>
<dbReference type="Pfam" id="PF01844">
    <property type="entry name" value="HNH"/>
    <property type="match status" value="1"/>
</dbReference>
<proteinExistence type="predicted"/>
<keyword evidence="2" id="KW-0540">Nuclease</keyword>
<dbReference type="GO" id="GO:0004519">
    <property type="term" value="F:endonuclease activity"/>
    <property type="evidence" value="ECO:0007669"/>
    <property type="project" value="UniProtKB-KW"/>
</dbReference>
<evidence type="ECO:0000259" key="1">
    <source>
        <dbReference type="SMART" id="SM00507"/>
    </source>
</evidence>
<dbReference type="GO" id="GO:0003676">
    <property type="term" value="F:nucleic acid binding"/>
    <property type="evidence" value="ECO:0007669"/>
    <property type="project" value="InterPro"/>
</dbReference>
<protein>
    <submittedName>
        <fullName evidence="2">HNH endonuclease</fullName>
    </submittedName>
</protein>
<dbReference type="CDD" id="cd00085">
    <property type="entry name" value="HNHc"/>
    <property type="match status" value="1"/>
</dbReference>
<organism evidence="2 3">
    <name type="scientific">Natrarchaeobius chitinivorans</name>
    <dbReference type="NCBI Taxonomy" id="1679083"/>
    <lineage>
        <taxon>Archaea</taxon>
        <taxon>Methanobacteriati</taxon>
        <taxon>Methanobacteriota</taxon>
        <taxon>Stenosarchaea group</taxon>
        <taxon>Halobacteria</taxon>
        <taxon>Halobacteriales</taxon>
        <taxon>Natrialbaceae</taxon>
        <taxon>Natrarchaeobius</taxon>
    </lineage>
</organism>
<evidence type="ECO:0000313" key="2">
    <source>
        <dbReference type="EMBL" id="RQG97102.1"/>
    </source>
</evidence>